<dbReference type="Proteomes" id="UP000435649">
    <property type="component" value="Unassembled WGS sequence"/>
</dbReference>
<evidence type="ECO:0000259" key="4">
    <source>
        <dbReference type="Pfam" id="PF13649"/>
    </source>
</evidence>
<keyword evidence="2 5" id="KW-0808">Transferase</keyword>
<comment type="caution">
    <text evidence="5">The sequence shown here is derived from an EMBL/GenBank/DDBJ whole genome shotgun (WGS) entry which is preliminary data.</text>
</comment>
<dbReference type="RefSeq" id="WP_106055268.1">
    <property type="nucleotide sequence ID" value="NZ_CALXOB010000043.1"/>
</dbReference>
<keyword evidence="1 5" id="KW-0489">Methyltransferase</keyword>
<evidence type="ECO:0000313" key="5">
    <source>
        <dbReference type="EMBL" id="MST97300.1"/>
    </source>
</evidence>
<organism evidence="5 6">
    <name type="scientific">Victivallis lenta</name>
    <dbReference type="NCBI Taxonomy" id="2606640"/>
    <lineage>
        <taxon>Bacteria</taxon>
        <taxon>Pseudomonadati</taxon>
        <taxon>Lentisphaerota</taxon>
        <taxon>Lentisphaeria</taxon>
        <taxon>Victivallales</taxon>
        <taxon>Victivallaceae</taxon>
        <taxon>Victivallis</taxon>
    </lineage>
</organism>
<dbReference type="AlphaFoldDB" id="A0A844G0V9"/>
<dbReference type="InterPro" id="IPR041698">
    <property type="entry name" value="Methyltransf_25"/>
</dbReference>
<evidence type="ECO:0000256" key="1">
    <source>
        <dbReference type="ARBA" id="ARBA00022603"/>
    </source>
</evidence>
<evidence type="ECO:0000256" key="2">
    <source>
        <dbReference type="ARBA" id="ARBA00022679"/>
    </source>
</evidence>
<dbReference type="CDD" id="cd02440">
    <property type="entry name" value="AdoMet_MTases"/>
    <property type="match status" value="1"/>
</dbReference>
<keyword evidence="3" id="KW-0949">S-adenosyl-L-methionine</keyword>
<proteinExistence type="predicted"/>
<dbReference type="PANTHER" id="PTHR43464:SF19">
    <property type="entry name" value="UBIQUINONE BIOSYNTHESIS O-METHYLTRANSFERASE, MITOCHONDRIAL"/>
    <property type="match status" value="1"/>
</dbReference>
<dbReference type="PANTHER" id="PTHR43464">
    <property type="entry name" value="METHYLTRANSFERASE"/>
    <property type="match status" value="1"/>
</dbReference>
<dbReference type="Pfam" id="PF13649">
    <property type="entry name" value="Methyltransf_25"/>
    <property type="match status" value="1"/>
</dbReference>
<reference evidence="5 6" key="1">
    <citation type="submission" date="2019-08" db="EMBL/GenBank/DDBJ databases">
        <title>In-depth cultivation of the pig gut microbiome towards novel bacterial diversity and tailored functional studies.</title>
        <authorList>
            <person name="Wylensek D."/>
            <person name="Hitch T.C.A."/>
            <person name="Clavel T."/>
        </authorList>
    </citation>
    <scope>NUCLEOTIDE SEQUENCE [LARGE SCALE GENOMIC DNA]</scope>
    <source>
        <strain evidence="5 6">BBE-744-WT-12</strain>
    </source>
</reference>
<dbReference type="InterPro" id="IPR029063">
    <property type="entry name" value="SAM-dependent_MTases_sf"/>
</dbReference>
<feature type="domain" description="Methyltransferase" evidence="4">
    <location>
        <begin position="73"/>
        <end position="160"/>
    </location>
</feature>
<name>A0A844G0V9_9BACT</name>
<evidence type="ECO:0000256" key="3">
    <source>
        <dbReference type="ARBA" id="ARBA00022691"/>
    </source>
</evidence>
<keyword evidence="6" id="KW-1185">Reference proteome</keyword>
<evidence type="ECO:0000313" key="6">
    <source>
        <dbReference type="Proteomes" id="UP000435649"/>
    </source>
</evidence>
<gene>
    <name evidence="5" type="ORF">FYJ85_09630</name>
</gene>
<dbReference type="GO" id="GO:0032259">
    <property type="term" value="P:methylation"/>
    <property type="evidence" value="ECO:0007669"/>
    <property type="project" value="UniProtKB-KW"/>
</dbReference>
<dbReference type="Gene3D" id="3.40.50.150">
    <property type="entry name" value="Vaccinia Virus protein VP39"/>
    <property type="match status" value="1"/>
</dbReference>
<dbReference type="GO" id="GO:0008168">
    <property type="term" value="F:methyltransferase activity"/>
    <property type="evidence" value="ECO:0007669"/>
    <property type="project" value="UniProtKB-KW"/>
</dbReference>
<dbReference type="EMBL" id="VUNS01000009">
    <property type="protein sequence ID" value="MST97300.1"/>
    <property type="molecule type" value="Genomic_DNA"/>
</dbReference>
<protein>
    <submittedName>
        <fullName evidence="5">Class I SAM-dependent methyltransferase</fullName>
    </submittedName>
</protein>
<dbReference type="SUPFAM" id="SSF53335">
    <property type="entry name" value="S-adenosyl-L-methionine-dependent methyltransferases"/>
    <property type="match status" value="1"/>
</dbReference>
<sequence>MKRLFRRKRKNPNSQEIGLRIANIFGRYFLKTDHLHYGFWPEGLPVALENLPKAQDLYTEFLRARIPEGVRSILDVGCGTGHNAEVLLAAGYEVDCVSPSPYLSSVTRSKLLDRGTLFECIFEDLPAGKKYDCLLFSESFQYIDLDTVFAKMPVFLNPGGCVIISDFFRIPGKGSSAMGGGHRLSRFRDKLAASGFTLEYEQDITDNTAPNLQLVDEALQQVAVPIRDLVLDELSTHHRWAWLPGRWIGRLFFRRKLEKLDYKYFSGSRNAENFKEHKRYCCFVLRQEKAAREPGLAAERPGRMNWKAAAL</sequence>
<accession>A0A844G0V9</accession>